<keyword evidence="1" id="KW-1133">Transmembrane helix</keyword>
<proteinExistence type="predicted"/>
<keyword evidence="1" id="KW-0812">Transmembrane</keyword>
<feature type="transmembrane region" description="Helical" evidence="1">
    <location>
        <begin position="40"/>
        <end position="63"/>
    </location>
</feature>
<accession>A0A4Y2JUG0</accession>
<feature type="non-terminal residue" evidence="2">
    <location>
        <position position="114"/>
    </location>
</feature>
<reference evidence="2 3" key="1">
    <citation type="journal article" date="2019" name="Sci. Rep.">
        <title>Orb-weaving spider Araneus ventricosus genome elucidates the spidroin gene catalogue.</title>
        <authorList>
            <person name="Kono N."/>
            <person name="Nakamura H."/>
            <person name="Ohtoshi R."/>
            <person name="Moran D.A.P."/>
            <person name="Shinohara A."/>
            <person name="Yoshida Y."/>
            <person name="Fujiwara M."/>
            <person name="Mori M."/>
            <person name="Tomita M."/>
            <person name="Arakawa K."/>
        </authorList>
    </citation>
    <scope>NUCLEOTIDE SEQUENCE [LARGE SCALE GENOMIC DNA]</scope>
</reference>
<dbReference type="Proteomes" id="UP000499080">
    <property type="component" value="Unassembled WGS sequence"/>
</dbReference>
<name>A0A4Y2JUG0_ARAVE</name>
<dbReference type="AlphaFoldDB" id="A0A4Y2JUG0"/>
<dbReference type="EMBL" id="BGPR01191632">
    <property type="protein sequence ID" value="GBM93002.1"/>
    <property type="molecule type" value="Genomic_DNA"/>
</dbReference>
<evidence type="ECO:0000313" key="2">
    <source>
        <dbReference type="EMBL" id="GBM93002.1"/>
    </source>
</evidence>
<sequence length="114" mass="12657">MAAMTQLPRFSRALIYTEDDSSVGRSGRGKKTSVNASHGLWLVGFFCACLLIGLMVFAGLLSLQIYCSVNKMEGFSFEDATTTGKNQTEGFYGENGCLGRRILFLNWEFVNKYT</sequence>
<evidence type="ECO:0000313" key="3">
    <source>
        <dbReference type="Proteomes" id="UP000499080"/>
    </source>
</evidence>
<protein>
    <submittedName>
        <fullName evidence="2">Uncharacterized protein</fullName>
    </submittedName>
</protein>
<keyword evidence="1" id="KW-0472">Membrane</keyword>
<organism evidence="2 3">
    <name type="scientific">Araneus ventricosus</name>
    <name type="common">Orbweaver spider</name>
    <name type="synonym">Epeira ventricosa</name>
    <dbReference type="NCBI Taxonomy" id="182803"/>
    <lineage>
        <taxon>Eukaryota</taxon>
        <taxon>Metazoa</taxon>
        <taxon>Ecdysozoa</taxon>
        <taxon>Arthropoda</taxon>
        <taxon>Chelicerata</taxon>
        <taxon>Arachnida</taxon>
        <taxon>Araneae</taxon>
        <taxon>Araneomorphae</taxon>
        <taxon>Entelegynae</taxon>
        <taxon>Araneoidea</taxon>
        <taxon>Araneidae</taxon>
        <taxon>Araneus</taxon>
    </lineage>
</organism>
<keyword evidence="3" id="KW-1185">Reference proteome</keyword>
<evidence type="ECO:0000256" key="1">
    <source>
        <dbReference type="SAM" id="Phobius"/>
    </source>
</evidence>
<gene>
    <name evidence="2" type="ORF">AVEN_205325_1</name>
</gene>
<comment type="caution">
    <text evidence="2">The sequence shown here is derived from an EMBL/GenBank/DDBJ whole genome shotgun (WGS) entry which is preliminary data.</text>
</comment>